<evidence type="ECO:0000313" key="2">
    <source>
        <dbReference type="Proteomes" id="UP000188169"/>
    </source>
</evidence>
<dbReference type="STRING" id="1945520.A1019T_01163"/>
<sequence>MNTILYIYEKSTGKLKYQDAGDVTYILKDIPEDCDFTLTPYPFDGVGYRWNGLEWVEVETE</sequence>
<protein>
    <submittedName>
        <fullName evidence="1">Uncharacterized protein</fullName>
    </submittedName>
</protein>
<name>A0A1R4EFD9_9GAMM</name>
<dbReference type="EMBL" id="FUGD01000075">
    <property type="protein sequence ID" value="SJM37192.1"/>
    <property type="molecule type" value="Genomic_DNA"/>
</dbReference>
<evidence type="ECO:0000313" key="1">
    <source>
        <dbReference type="EMBL" id="SJM37192.1"/>
    </source>
</evidence>
<organism evidence="1 2">
    <name type="scientific">Psychrobacter pasteurii</name>
    <dbReference type="NCBI Taxonomy" id="1945520"/>
    <lineage>
        <taxon>Bacteria</taxon>
        <taxon>Pseudomonadati</taxon>
        <taxon>Pseudomonadota</taxon>
        <taxon>Gammaproteobacteria</taxon>
        <taxon>Moraxellales</taxon>
        <taxon>Moraxellaceae</taxon>
        <taxon>Psychrobacter</taxon>
    </lineage>
</organism>
<gene>
    <name evidence="1" type="ORF">A1019T_01163</name>
</gene>
<dbReference type="AlphaFoldDB" id="A0A1R4EFD9"/>
<dbReference type="Proteomes" id="UP000188169">
    <property type="component" value="Unassembled WGS sequence"/>
</dbReference>
<keyword evidence="2" id="KW-1185">Reference proteome</keyword>
<accession>A0A1R4EFD9</accession>
<reference evidence="2" key="1">
    <citation type="submission" date="2017-02" db="EMBL/GenBank/DDBJ databases">
        <authorList>
            <person name="Mornico D."/>
        </authorList>
    </citation>
    <scope>NUCLEOTIDE SEQUENCE [LARGE SCALE GENOMIC DNA]</scope>
</reference>
<proteinExistence type="predicted"/>